<feature type="transmembrane region" description="Helical" evidence="1">
    <location>
        <begin position="95"/>
        <end position="114"/>
    </location>
</feature>
<feature type="domain" description="EamA" evidence="2">
    <location>
        <begin position="2"/>
        <end position="134"/>
    </location>
</feature>
<reference evidence="3 4" key="1">
    <citation type="submission" date="2020-09" db="EMBL/GenBank/DDBJ databases">
        <title>Methylomonas albis sp. nov. and Methylomonas fluvii sp. nov.: Two cold-adapted methanotrophs from the River Elbe and an amended description of Methylovulum psychrotolerans strain Eb1.</title>
        <authorList>
            <person name="Bussmann I.K."/>
            <person name="Klings K.-W."/>
            <person name="Warnstedt J."/>
            <person name="Hoppert M."/>
            <person name="Saborowski A."/>
            <person name="Horn F."/>
            <person name="Liebner S."/>
        </authorList>
    </citation>
    <scope>NUCLEOTIDE SEQUENCE [LARGE SCALE GENOMIC DNA]</scope>
    <source>
        <strain evidence="3 4">EbB</strain>
    </source>
</reference>
<protein>
    <submittedName>
        <fullName evidence="3">EamA family transporter</fullName>
    </submittedName>
</protein>
<keyword evidence="1" id="KW-1133">Transmembrane helix</keyword>
<dbReference type="Pfam" id="PF00892">
    <property type="entry name" value="EamA"/>
    <property type="match status" value="1"/>
</dbReference>
<dbReference type="EMBL" id="JACXST010000003">
    <property type="protein sequence ID" value="MBD9362365.1"/>
    <property type="molecule type" value="Genomic_DNA"/>
</dbReference>
<dbReference type="RefSeq" id="WP_192395146.1">
    <property type="nucleotide sequence ID" value="NZ_CAJHIU010000003.1"/>
</dbReference>
<dbReference type="InterPro" id="IPR037185">
    <property type="entry name" value="EmrE-like"/>
</dbReference>
<feature type="transmembrane region" description="Helical" evidence="1">
    <location>
        <begin position="120"/>
        <end position="139"/>
    </location>
</feature>
<dbReference type="SUPFAM" id="SSF103481">
    <property type="entry name" value="Multidrug resistance efflux transporter EmrE"/>
    <property type="match status" value="1"/>
</dbReference>
<feature type="transmembrane region" description="Helical" evidence="1">
    <location>
        <begin position="214"/>
        <end position="232"/>
    </location>
</feature>
<evidence type="ECO:0000259" key="2">
    <source>
        <dbReference type="Pfam" id="PF00892"/>
    </source>
</evidence>
<feature type="transmembrane region" description="Helical" evidence="1">
    <location>
        <begin position="62"/>
        <end position="83"/>
    </location>
</feature>
<organism evidence="3 4">
    <name type="scientific">Methylomonas fluvii</name>
    <dbReference type="NCBI Taxonomy" id="1854564"/>
    <lineage>
        <taxon>Bacteria</taxon>
        <taxon>Pseudomonadati</taxon>
        <taxon>Pseudomonadota</taxon>
        <taxon>Gammaproteobacteria</taxon>
        <taxon>Methylococcales</taxon>
        <taxon>Methylococcaceae</taxon>
        <taxon>Methylomonas</taxon>
    </lineage>
</organism>
<accession>A0ABR9DHG1</accession>
<dbReference type="InterPro" id="IPR000620">
    <property type="entry name" value="EamA_dom"/>
</dbReference>
<evidence type="ECO:0000313" key="4">
    <source>
        <dbReference type="Proteomes" id="UP000641152"/>
    </source>
</evidence>
<evidence type="ECO:0000313" key="3">
    <source>
        <dbReference type="EMBL" id="MBD9362365.1"/>
    </source>
</evidence>
<name>A0ABR9DHG1_9GAMM</name>
<keyword evidence="1" id="KW-0472">Membrane</keyword>
<comment type="caution">
    <text evidence="3">The sequence shown here is derived from an EMBL/GenBank/DDBJ whole genome shotgun (WGS) entry which is preliminary data.</text>
</comment>
<feature type="transmembrane region" description="Helical" evidence="1">
    <location>
        <begin position="36"/>
        <end position="56"/>
    </location>
</feature>
<feature type="transmembrane region" description="Helical" evidence="1">
    <location>
        <begin position="244"/>
        <end position="265"/>
    </location>
</feature>
<proteinExistence type="predicted"/>
<keyword evidence="4" id="KW-1185">Reference proteome</keyword>
<gene>
    <name evidence="3" type="ORF">EBB_17985</name>
</gene>
<evidence type="ECO:0000256" key="1">
    <source>
        <dbReference type="SAM" id="Phobius"/>
    </source>
</evidence>
<dbReference type="Proteomes" id="UP000641152">
    <property type="component" value="Unassembled WGS sequence"/>
</dbReference>
<feature type="transmembrane region" description="Helical" evidence="1">
    <location>
        <begin position="177"/>
        <end position="202"/>
    </location>
</feature>
<keyword evidence="1" id="KW-0812">Transmembrane</keyword>
<feature type="transmembrane region" description="Helical" evidence="1">
    <location>
        <begin position="277"/>
        <end position="296"/>
    </location>
</feature>
<sequence length="297" mass="32619">MWLFYAFLGPPFWALVHILDSHCVGNVFYRPWMGVITSSLATMFILLLGLCILPLVEWQFPDWHYIALALLAGGLIQLGQGFYFQALEKTEAGIVAAYGNFTPTLMPLASYYLMGDVLQPCYYLAIGVLVLASICFCLIDVSRQGNGHSIVLMLMASTAQISAILIEKFVFSHITFFMGFVTIIFGVALSGVLPLVVVPSVRKAFRCNLPKIKPLAPLILGIEIANVIALYFSQRAVDLGSPSLAAAMETTVPGYTFVLGILMFSLKHRYGNEAACYRLRTKLVLVGIMTAGIMQIV</sequence>